<comment type="caution">
    <text evidence="8">The sequence shown here is derived from an EMBL/GenBank/DDBJ whole genome shotgun (WGS) entry which is preliminary data.</text>
</comment>
<dbReference type="GO" id="GO:0043190">
    <property type="term" value="C:ATP-binding cassette (ABC) transporter complex"/>
    <property type="evidence" value="ECO:0007669"/>
    <property type="project" value="InterPro"/>
</dbReference>
<dbReference type="SUPFAM" id="SSF53850">
    <property type="entry name" value="Periplasmic binding protein-like II"/>
    <property type="match status" value="1"/>
</dbReference>
<dbReference type="InterPro" id="IPR039424">
    <property type="entry name" value="SBP_5"/>
</dbReference>
<reference evidence="8 9" key="1">
    <citation type="submission" date="2016-02" db="EMBL/GenBank/DDBJ databases">
        <title>Genome sequence of Tissierella creatinophila DSM 6911.</title>
        <authorList>
            <person name="Poehlein A."/>
            <person name="Daniel R."/>
        </authorList>
    </citation>
    <scope>NUCLEOTIDE SEQUENCE [LARGE SCALE GENOMIC DNA]</scope>
    <source>
        <strain evidence="8 9">DSM 6911</strain>
    </source>
</reference>
<dbReference type="InterPro" id="IPR030678">
    <property type="entry name" value="Peptide/Ni-bd"/>
</dbReference>
<comment type="similarity">
    <text evidence="2">Belongs to the bacterial solute-binding protein 5 family.</text>
</comment>
<dbReference type="InterPro" id="IPR000914">
    <property type="entry name" value="SBP_5_dom"/>
</dbReference>
<dbReference type="PANTHER" id="PTHR30290:SF79">
    <property type="entry name" value="DIPEPTIDE-BINDING PROTEIN DPPE"/>
    <property type="match status" value="1"/>
</dbReference>
<protein>
    <submittedName>
        <fullName evidence="8">Oligopeptide-binding protein OppA</fullName>
    </submittedName>
</protein>
<keyword evidence="9" id="KW-1185">Reference proteome</keyword>
<keyword evidence="4 6" id="KW-0732">Signal</keyword>
<proteinExistence type="inferred from homology"/>
<dbReference type="PANTHER" id="PTHR30290">
    <property type="entry name" value="PERIPLASMIC BINDING COMPONENT OF ABC TRANSPORTER"/>
    <property type="match status" value="1"/>
</dbReference>
<dbReference type="RefSeq" id="WP_075726293.1">
    <property type="nucleotide sequence ID" value="NZ_LTDM01000020.1"/>
</dbReference>
<keyword evidence="3" id="KW-0813">Transport</keyword>
<evidence type="ECO:0000256" key="1">
    <source>
        <dbReference type="ARBA" id="ARBA00004196"/>
    </source>
</evidence>
<evidence type="ECO:0000256" key="3">
    <source>
        <dbReference type="ARBA" id="ARBA00022448"/>
    </source>
</evidence>
<feature type="compositionally biased region" description="Basic and acidic residues" evidence="5">
    <location>
        <begin position="26"/>
        <end position="51"/>
    </location>
</feature>
<dbReference type="Pfam" id="PF00496">
    <property type="entry name" value="SBP_bac_5"/>
    <property type="match status" value="1"/>
</dbReference>
<accession>A0A1U7M5Y7</accession>
<comment type="subcellular location">
    <subcellularLocation>
        <location evidence="1">Cell envelope</location>
    </subcellularLocation>
</comment>
<dbReference type="GO" id="GO:1904680">
    <property type="term" value="F:peptide transmembrane transporter activity"/>
    <property type="evidence" value="ECO:0007669"/>
    <property type="project" value="TreeGrafter"/>
</dbReference>
<feature type="signal peptide" evidence="6">
    <location>
        <begin position="1"/>
        <end position="21"/>
    </location>
</feature>
<evidence type="ECO:0000313" key="8">
    <source>
        <dbReference type="EMBL" id="OLS02701.1"/>
    </source>
</evidence>
<feature type="chain" id="PRO_5038872194" evidence="6">
    <location>
        <begin position="22"/>
        <end position="561"/>
    </location>
</feature>
<sequence length="561" mass="63493">MKKKFLIFLSLILVLSVVITGCVPKSDDANPGDKDKPADEGKDTPKGEKILRTNNASEPGSLDPALATGTHESYALDHTFEGLMKLNPDLELVPAMAKEEPEVSDDKLTYTFKLRDDIKWSNGDPVTAGDFEFAWKRALDPKTAADYAHQLYYIKGGEEYNTGKGKIEDVMVKAEDDKTLVVTLDAPTPYFLELTAFYTLYPVNQKVVEANADWAKNADTHVSNGPFTLKEWTHSASIKLRKNDNYYDKDKIKLDGIDFDIISDENTAWQKYEGGDYDFLLPLPQAVVAQMQAEKNPELVIGTEVGTYYYSLNSQFELKDGIKPFANEKIRKAMTMTLDRKTIVEKIAQGGQIVAEGVVPFGLKDENGKEYRDKVGKLVEYNVDEGKKLFQEGLKETGLTAEDFKKVVLVYNTSEAHKKIAQAAQEMWRVNLGVEIQLENAEFQVKLDRERSGDYMVSRSGWIGDYTDPITFLELWYSSSPFNYPKYNNPEYDKLIDTIKSSPDAAVRFDSLRKAEKMIMEDMPVVPVYFYTLPYAQKPYVTGVFKPLVNYPRLTYADINK</sequence>
<dbReference type="EMBL" id="LTDM01000020">
    <property type="protein sequence ID" value="OLS02701.1"/>
    <property type="molecule type" value="Genomic_DNA"/>
</dbReference>
<dbReference type="GO" id="GO:0015833">
    <property type="term" value="P:peptide transport"/>
    <property type="evidence" value="ECO:0007669"/>
    <property type="project" value="TreeGrafter"/>
</dbReference>
<evidence type="ECO:0000256" key="5">
    <source>
        <dbReference type="SAM" id="MobiDB-lite"/>
    </source>
</evidence>
<feature type="domain" description="Solute-binding protein family 5" evidence="7">
    <location>
        <begin position="91"/>
        <end position="482"/>
    </location>
</feature>
<dbReference type="Gene3D" id="3.90.76.10">
    <property type="entry name" value="Dipeptide-binding Protein, Domain 1"/>
    <property type="match status" value="1"/>
</dbReference>
<dbReference type="Gene3D" id="3.40.190.10">
    <property type="entry name" value="Periplasmic binding protein-like II"/>
    <property type="match status" value="1"/>
</dbReference>
<dbReference type="FunFam" id="3.90.76.10:FF:000001">
    <property type="entry name" value="Oligopeptide ABC transporter substrate-binding protein"/>
    <property type="match status" value="1"/>
</dbReference>
<feature type="region of interest" description="Disordered" evidence="5">
    <location>
        <begin position="26"/>
        <end position="67"/>
    </location>
</feature>
<evidence type="ECO:0000256" key="2">
    <source>
        <dbReference type="ARBA" id="ARBA00005695"/>
    </source>
</evidence>
<dbReference type="Gene3D" id="3.10.105.10">
    <property type="entry name" value="Dipeptide-binding Protein, Domain 3"/>
    <property type="match status" value="1"/>
</dbReference>
<evidence type="ECO:0000256" key="6">
    <source>
        <dbReference type="SAM" id="SignalP"/>
    </source>
</evidence>
<dbReference type="AlphaFoldDB" id="A0A1U7M5Y7"/>
<name>A0A1U7M5Y7_TISCR</name>
<dbReference type="GO" id="GO:0030288">
    <property type="term" value="C:outer membrane-bounded periplasmic space"/>
    <property type="evidence" value="ECO:0007669"/>
    <property type="project" value="UniProtKB-ARBA"/>
</dbReference>
<dbReference type="FunFam" id="3.10.105.10:FF:000001">
    <property type="entry name" value="Oligopeptide ABC transporter, oligopeptide-binding protein"/>
    <property type="match status" value="1"/>
</dbReference>
<dbReference type="OrthoDB" id="9801912at2"/>
<organism evidence="8 9">
    <name type="scientific">Tissierella creatinophila DSM 6911</name>
    <dbReference type="NCBI Taxonomy" id="1123403"/>
    <lineage>
        <taxon>Bacteria</taxon>
        <taxon>Bacillati</taxon>
        <taxon>Bacillota</taxon>
        <taxon>Tissierellia</taxon>
        <taxon>Tissierellales</taxon>
        <taxon>Tissierellaceae</taxon>
        <taxon>Tissierella</taxon>
    </lineage>
</organism>
<dbReference type="Proteomes" id="UP000186112">
    <property type="component" value="Unassembled WGS sequence"/>
</dbReference>
<evidence type="ECO:0000313" key="9">
    <source>
        <dbReference type="Proteomes" id="UP000186112"/>
    </source>
</evidence>
<dbReference type="CDD" id="cd08504">
    <property type="entry name" value="PBP2_OppA"/>
    <property type="match status" value="1"/>
</dbReference>
<gene>
    <name evidence="8" type="primary">oppA_1</name>
    <name evidence="8" type="ORF">TICRE_12920</name>
</gene>
<dbReference type="PROSITE" id="PS51257">
    <property type="entry name" value="PROKAR_LIPOPROTEIN"/>
    <property type="match status" value="1"/>
</dbReference>
<dbReference type="PIRSF" id="PIRSF002741">
    <property type="entry name" value="MppA"/>
    <property type="match status" value="1"/>
</dbReference>
<evidence type="ECO:0000256" key="4">
    <source>
        <dbReference type="ARBA" id="ARBA00022729"/>
    </source>
</evidence>
<evidence type="ECO:0000259" key="7">
    <source>
        <dbReference type="Pfam" id="PF00496"/>
    </source>
</evidence>